<keyword evidence="3" id="KW-1185">Reference proteome</keyword>
<comment type="caution">
    <text evidence="2">The sequence shown here is derived from an EMBL/GenBank/DDBJ whole genome shotgun (WGS) entry which is preliminary data.</text>
</comment>
<dbReference type="Gene3D" id="1.25.40.10">
    <property type="entry name" value="Tetratricopeptide repeat domain"/>
    <property type="match status" value="2"/>
</dbReference>
<dbReference type="InterPro" id="IPR002885">
    <property type="entry name" value="PPR_rpt"/>
</dbReference>
<evidence type="ECO:0000256" key="1">
    <source>
        <dbReference type="ARBA" id="ARBA00007626"/>
    </source>
</evidence>
<comment type="similarity">
    <text evidence="1">Belongs to the PPR family. P subfamily.</text>
</comment>
<sequence length="1258" mass="144942">MSYPFFPNRYLFLLPKRQQCKCTFQVCSYSTQPRNEHIFAVLDNVFNEGKVKKTFLKSVNFNVSEKYVPKTLSSDSNFTSWLKIASDKNVNEILKFAKIALEDKWDLRDNHFDDLIHQLLGKNQVSCAYSVALLILNYGHPNDEEYLLFTTIQEVYNSLVNLHMIKEALILLRYLSASKYFKIAKQSFETIITHHATILINFLRCENLPSHDVRALKEKEIPKLDKKELETTLETLILDAIKLNLPLNDRAWSLCFKLAFQKGDLVEIQKIKRCFELSNSVTGNNSDIFIFFPMMITAISIFSSRIPTSHQDAIEKEKIAFAMKNMTLEWLSEEKEAKQRNFPPSLEEYMFFETALNLDNHSVRHHMNTLEILQKKYPMQNLKKQLSAFCQSENVVKAVEVYNEITSKFSSPFHENEAVEHLKVKKTDNLQDNHISKILKPFLKRQHQLIETDFLLKRFCLLLNNHEKYKELMLETLSLWRDNIKVKDTDRVKAFYDTVYFLWGSAVLSSNLENFVAILNATIVNGETKSVFSYYFVDVSTIKKSITSLVAYQDDYFFSHKAFIHLIKCGIFPSNSELLHLIRTLAINGQDDLILDVSFALISCGFIPAPQIQSYFVKALTVGGKPIEALSFLSQINSVDMKPSSFEIENIALSIAEKDGLKEFNLNIENLSGLDVGKDEAVRWKLDVKFLSKLLLCSRNIEDVEMVLELADNSPIKKDIHWLNTLILVLCRIKKPEMAEIRAKELISCGIKPNILTYNLLIKGWGRVGLYYRAMRWFNWLRDDVKNRKLPNFNADVHTYESLIYAIMKCPEFDTKKKKEMIRAVLKQTVMTTFSVNTFIQLAIAESDYAGAQQVIQEAAKSNVFPDTVSYLHLIKGAVKSKRLIEVSLLYDELRNGLFNGSIKPDNKRFNPRLQKKAEFAKDIALSTYCSQGTLKEIYFLYTKIYADFGNLKKVESIIDEFRIKENIGPTIRITGNLVVAKFKKLGMENAIRFIQHYAGGATSSKQLSKHSYLWGVLMEELFKRKLFKECLGIPKYVDGLYIDGTMLAIMMKCCLHGKFYNIADEIFYWSLHLNKSNKSATIMEQEEKKMDLVLTKRTPPLNIFSGVEDTLATFCTFYLDCKGFNGKLEEIHEAFNTISSLNVLGRSKVKFSSGFAESKSVSGGKNRWPPETVYSSYIEALIRSNNVESALEIFRNLRHDIHDPVSVAVKPSEKMISNILHLLNVQHYKKYQLLFIQAVDKYFPSMSWAVNKFPSKD</sequence>
<protein>
    <recommendedName>
        <fullName evidence="4">Pentatricopeptide repeat-containing protein</fullName>
    </recommendedName>
</protein>
<dbReference type="AlphaFoldDB" id="A0AAD5XXR4"/>
<dbReference type="InterPro" id="IPR050872">
    <property type="entry name" value="PPR_P_subfamily"/>
</dbReference>
<gene>
    <name evidence="2" type="ORF">HK099_008504</name>
</gene>
<dbReference type="InterPro" id="IPR011990">
    <property type="entry name" value="TPR-like_helical_dom_sf"/>
</dbReference>
<proteinExistence type="inferred from homology"/>
<dbReference type="Pfam" id="PF01535">
    <property type="entry name" value="PPR"/>
    <property type="match status" value="1"/>
</dbReference>
<dbReference type="Proteomes" id="UP001211065">
    <property type="component" value="Unassembled WGS sequence"/>
</dbReference>
<evidence type="ECO:0000313" key="3">
    <source>
        <dbReference type="Proteomes" id="UP001211065"/>
    </source>
</evidence>
<accession>A0AAD5XXR4</accession>
<dbReference type="EMBL" id="JADGJW010000094">
    <property type="protein sequence ID" value="KAJ3224399.1"/>
    <property type="molecule type" value="Genomic_DNA"/>
</dbReference>
<dbReference type="PANTHER" id="PTHR46128:SF356">
    <property type="entry name" value="PENTACOTRIPEPTIDE-REPEAT REGION OF PRORP DOMAIN-CONTAINING PROTEIN"/>
    <property type="match status" value="1"/>
</dbReference>
<evidence type="ECO:0000313" key="2">
    <source>
        <dbReference type="EMBL" id="KAJ3224399.1"/>
    </source>
</evidence>
<name>A0AAD5XXR4_9FUNG</name>
<reference evidence="2" key="1">
    <citation type="submission" date="2020-05" db="EMBL/GenBank/DDBJ databases">
        <title>Phylogenomic resolution of chytrid fungi.</title>
        <authorList>
            <person name="Stajich J.E."/>
            <person name="Amses K."/>
            <person name="Simmons R."/>
            <person name="Seto K."/>
            <person name="Myers J."/>
            <person name="Bonds A."/>
            <person name="Quandt C.A."/>
            <person name="Barry K."/>
            <person name="Liu P."/>
            <person name="Grigoriev I."/>
            <person name="Longcore J.E."/>
            <person name="James T.Y."/>
        </authorList>
    </citation>
    <scope>NUCLEOTIDE SEQUENCE</scope>
    <source>
        <strain evidence="2">JEL0476</strain>
    </source>
</reference>
<dbReference type="Pfam" id="PF13812">
    <property type="entry name" value="PPR_3"/>
    <property type="match status" value="1"/>
</dbReference>
<evidence type="ECO:0008006" key="4">
    <source>
        <dbReference type="Google" id="ProtNLM"/>
    </source>
</evidence>
<organism evidence="2 3">
    <name type="scientific">Clydaea vesicula</name>
    <dbReference type="NCBI Taxonomy" id="447962"/>
    <lineage>
        <taxon>Eukaryota</taxon>
        <taxon>Fungi</taxon>
        <taxon>Fungi incertae sedis</taxon>
        <taxon>Chytridiomycota</taxon>
        <taxon>Chytridiomycota incertae sedis</taxon>
        <taxon>Chytridiomycetes</taxon>
        <taxon>Lobulomycetales</taxon>
        <taxon>Lobulomycetaceae</taxon>
        <taxon>Clydaea</taxon>
    </lineage>
</organism>
<dbReference type="PANTHER" id="PTHR46128">
    <property type="entry name" value="MITOCHONDRIAL GROUP I INTRON SPLICING FACTOR CCM1"/>
    <property type="match status" value="1"/>
</dbReference>